<keyword evidence="2" id="KW-1185">Reference proteome</keyword>
<reference evidence="1 2" key="1">
    <citation type="journal article" date="2011" name="J. Virol.">
        <title>Genomic and proteomic characterization of the broad host range Salmonella phage PVP-SE1 - The creation of a new phage genus.</title>
        <authorList>
            <person name="Santos S.B."/>
            <person name="Kropinski A.M."/>
            <person name="Ceyssens P.J."/>
            <person name="Ackermann H.W."/>
            <person name="Villegas A."/>
            <person name="Lavigne R."/>
            <person name="Krylov V.N."/>
            <person name="Carvalho C.M."/>
            <person name="Ferreira E.C."/>
            <person name="Azeredo J."/>
        </authorList>
    </citation>
    <scope>NUCLEOTIDE SEQUENCE [LARGE SCALE GENOMIC DNA]</scope>
    <source>
        <strain evidence="1">PVP-SE1</strain>
    </source>
</reference>
<dbReference type="KEGG" id="vg:11258153"/>
<dbReference type="OrthoDB" id="14811at10239"/>
<organism evidence="1 2">
    <name type="scientific">Salmonella phage PVPSE1</name>
    <dbReference type="NCBI Taxonomy" id="889338"/>
    <lineage>
        <taxon>Viruses</taxon>
        <taxon>Duplodnaviria</taxon>
        <taxon>Heunggongvirae</taxon>
        <taxon>Uroviricota</taxon>
        <taxon>Caudoviricetes</taxon>
        <taxon>Vequintavirinae</taxon>
        <taxon>Seunavirus</taxon>
        <taxon>Seunavirus PVPSE1</taxon>
    </lineage>
</organism>
<dbReference type="GeneID" id="11258153"/>
<dbReference type="RefSeq" id="YP_004893979.1">
    <property type="nucleotide sequence ID" value="NC_016071.1"/>
</dbReference>
<name>G3BM38_9CAUD</name>
<evidence type="ECO:0000313" key="1">
    <source>
        <dbReference type="EMBL" id="ADP02568.1"/>
    </source>
</evidence>
<proteinExistence type="predicted"/>
<protein>
    <submittedName>
        <fullName evidence="1">Uncharacterized protein 172</fullName>
    </submittedName>
</protein>
<dbReference type="EMBL" id="GU070616">
    <property type="protein sequence ID" value="ADP02568.1"/>
    <property type="molecule type" value="Genomic_DNA"/>
</dbReference>
<dbReference type="Proteomes" id="UP000008530">
    <property type="component" value="Segment"/>
</dbReference>
<gene>
    <name evidence="1" type="primary">172</name>
</gene>
<accession>G3BM38</accession>
<evidence type="ECO:0000313" key="2">
    <source>
        <dbReference type="Proteomes" id="UP000008530"/>
    </source>
</evidence>
<sequence>MQDELIKLFVKDTNHSVISKLPGISGAVAKVKSGSEWSIVFVVKAKHNAYSDGVLYPKLTIKKSAGKNEQIFLITTNKDEKIWIYPDRVCIGEGEVYNRDMFLDSSSPTDEEAQMLRMSKGADLDILMKKFGRVPGRILERVMSGMFVEEYVSESKERVIVLIS</sequence>